<dbReference type="GO" id="GO:0045944">
    <property type="term" value="P:positive regulation of transcription by RNA polymerase II"/>
    <property type="evidence" value="ECO:0007669"/>
    <property type="project" value="TreeGrafter"/>
</dbReference>
<feature type="region of interest" description="Disordered" evidence="6">
    <location>
        <begin position="73"/>
        <end position="98"/>
    </location>
</feature>
<feature type="compositionally biased region" description="Basic and acidic residues" evidence="6">
    <location>
        <begin position="1"/>
        <end position="22"/>
    </location>
</feature>
<dbReference type="CDD" id="cd00067">
    <property type="entry name" value="GAL4"/>
    <property type="match status" value="1"/>
</dbReference>
<comment type="subcellular location">
    <subcellularLocation>
        <location evidence="1">Nucleus</location>
    </subcellularLocation>
</comment>
<dbReference type="AlphaFoldDB" id="A0AAD6I1U9"/>
<dbReference type="Pfam" id="PF11951">
    <property type="entry name" value="Fungal_trans_2"/>
    <property type="match status" value="1"/>
</dbReference>
<keyword evidence="3" id="KW-0238">DNA-binding</keyword>
<dbReference type="Pfam" id="PF00172">
    <property type="entry name" value="Zn_clus"/>
    <property type="match status" value="1"/>
</dbReference>
<proteinExistence type="predicted"/>
<evidence type="ECO:0000313" key="9">
    <source>
        <dbReference type="Proteomes" id="UP001219568"/>
    </source>
</evidence>
<dbReference type="GO" id="GO:0000976">
    <property type="term" value="F:transcription cis-regulatory region binding"/>
    <property type="evidence" value="ECO:0007669"/>
    <property type="project" value="TreeGrafter"/>
</dbReference>
<keyword evidence="9" id="KW-1185">Reference proteome</keyword>
<evidence type="ECO:0000256" key="5">
    <source>
        <dbReference type="ARBA" id="ARBA00023242"/>
    </source>
</evidence>
<dbReference type="GO" id="GO:0000981">
    <property type="term" value="F:DNA-binding transcription factor activity, RNA polymerase II-specific"/>
    <property type="evidence" value="ECO:0007669"/>
    <property type="project" value="InterPro"/>
</dbReference>
<dbReference type="InterPro" id="IPR021858">
    <property type="entry name" value="Fun_TF"/>
</dbReference>
<dbReference type="GO" id="GO:0008270">
    <property type="term" value="F:zinc ion binding"/>
    <property type="evidence" value="ECO:0007669"/>
    <property type="project" value="InterPro"/>
</dbReference>
<dbReference type="PANTHER" id="PTHR37534:SF2">
    <property type="entry name" value="N-ACETYLTRANSFERASE DOMAIN-CONTAINING PROTEIN"/>
    <property type="match status" value="1"/>
</dbReference>
<dbReference type="Proteomes" id="UP001219568">
    <property type="component" value="Unassembled WGS sequence"/>
</dbReference>
<evidence type="ECO:0000256" key="6">
    <source>
        <dbReference type="SAM" id="MobiDB-lite"/>
    </source>
</evidence>
<dbReference type="SUPFAM" id="SSF57701">
    <property type="entry name" value="Zn2/Cys6 DNA-binding domain"/>
    <property type="match status" value="1"/>
</dbReference>
<dbReference type="GO" id="GO:0005634">
    <property type="term" value="C:nucleus"/>
    <property type="evidence" value="ECO:0007669"/>
    <property type="project" value="UniProtKB-SubCell"/>
</dbReference>
<reference evidence="8" key="1">
    <citation type="journal article" date="2023" name="IMA Fungus">
        <title>Comparative genomic study of the Penicillium genus elucidates a diverse pangenome and 15 lateral gene transfer events.</title>
        <authorList>
            <person name="Petersen C."/>
            <person name="Sorensen T."/>
            <person name="Nielsen M.R."/>
            <person name="Sondergaard T.E."/>
            <person name="Sorensen J.L."/>
            <person name="Fitzpatrick D.A."/>
            <person name="Frisvad J.C."/>
            <person name="Nielsen K.L."/>
        </authorList>
    </citation>
    <scope>NUCLEOTIDE SEQUENCE</scope>
    <source>
        <strain evidence="8">IBT 15450</strain>
    </source>
</reference>
<keyword evidence="4" id="KW-0804">Transcription</keyword>
<protein>
    <recommendedName>
        <fullName evidence="7">Zn(2)-C6 fungal-type domain-containing protein</fullName>
    </recommendedName>
</protein>
<dbReference type="PANTHER" id="PTHR37534">
    <property type="entry name" value="TRANSCRIPTIONAL ACTIVATOR PROTEIN UGA3"/>
    <property type="match status" value="1"/>
</dbReference>
<dbReference type="PROSITE" id="PS50048">
    <property type="entry name" value="ZN2_CY6_FUNGAL_2"/>
    <property type="match status" value="1"/>
</dbReference>
<name>A0AAD6I1U9_PENCN</name>
<keyword evidence="5" id="KW-0539">Nucleus</keyword>
<dbReference type="PROSITE" id="PS00463">
    <property type="entry name" value="ZN2_CY6_FUNGAL_1"/>
    <property type="match status" value="1"/>
</dbReference>
<feature type="domain" description="Zn(2)-C6 fungal-type" evidence="7">
    <location>
        <begin position="7"/>
        <end position="37"/>
    </location>
</feature>
<dbReference type="EMBL" id="JAQJZL010000015">
    <property type="protein sequence ID" value="KAJ6027384.1"/>
    <property type="molecule type" value="Genomic_DNA"/>
</dbReference>
<dbReference type="SMART" id="SM00066">
    <property type="entry name" value="GAL4"/>
    <property type="match status" value="1"/>
</dbReference>
<comment type="caution">
    <text evidence="8">The sequence shown here is derived from an EMBL/GenBank/DDBJ whole genome shotgun (WGS) entry which is preliminary data.</text>
</comment>
<sequence length="531" mass="59794">MASRPKPCDNCRRNHSKCDDSTPKCSRCQKSGRDCIRREATRHFYNSSTSVTIKSPEKGAAVFQYIDETPKFTGTHTEQISQSATGEAQDGDPRATSSTIFSSARENGYHPSSLSLSVVDQQSPSSRLSPIRLPQSWGESQRIPTPQVNLGEAFLLRYFVEELAKWFDLCDPERHFGLVVPQRARTCAPLLNAILSASARHFTTLLKGRQKEMTVKFSLEQDLIISEEAVLDYHNRCIAHLRFLASEPDAIMDENLLAAVVILRFYEELDNPFAFDSPTDAAVRGLQVFIEAQATQALSSKGLRSAAFWVGFRQEFHMAFSQQRSFHLPLGICESYLSGDVAPDHVLVNRLIVICAHIVQYCYDEQAQRSSIRYEELVNLYHQWLKNRPASFLPIYSADPKKEKGGIFPRRWYLNDCHIVAEQSIGLINILLTAYDPTIVRVGPEQRGAVASLDSRLRSIVLEVCGIALSNRQSPTALLAACIAITICGDRFSDPTEQKALMDIVIHTIRDNNYWPPTSTEAKLKRIWGWH</sequence>
<gene>
    <name evidence="8" type="ORF">N7460_012201</name>
</gene>
<evidence type="ECO:0000313" key="8">
    <source>
        <dbReference type="EMBL" id="KAJ6027384.1"/>
    </source>
</evidence>
<dbReference type="Gene3D" id="4.10.240.10">
    <property type="entry name" value="Zn(2)-C6 fungal-type DNA-binding domain"/>
    <property type="match status" value="1"/>
</dbReference>
<dbReference type="InterPro" id="IPR001138">
    <property type="entry name" value="Zn2Cys6_DnaBD"/>
</dbReference>
<evidence type="ECO:0000256" key="1">
    <source>
        <dbReference type="ARBA" id="ARBA00004123"/>
    </source>
</evidence>
<accession>A0AAD6I1U9</accession>
<evidence type="ECO:0000256" key="2">
    <source>
        <dbReference type="ARBA" id="ARBA00023015"/>
    </source>
</evidence>
<evidence type="ECO:0000259" key="7">
    <source>
        <dbReference type="PROSITE" id="PS50048"/>
    </source>
</evidence>
<feature type="compositionally biased region" description="Polar residues" evidence="6">
    <location>
        <begin position="73"/>
        <end position="86"/>
    </location>
</feature>
<reference evidence="8" key="2">
    <citation type="submission" date="2023-01" db="EMBL/GenBank/DDBJ databases">
        <authorList>
            <person name="Petersen C."/>
        </authorList>
    </citation>
    <scope>NUCLEOTIDE SEQUENCE</scope>
    <source>
        <strain evidence="8">IBT 15450</strain>
    </source>
</reference>
<dbReference type="InterPro" id="IPR036864">
    <property type="entry name" value="Zn2-C6_fun-type_DNA-bd_sf"/>
</dbReference>
<evidence type="ECO:0000256" key="3">
    <source>
        <dbReference type="ARBA" id="ARBA00023125"/>
    </source>
</evidence>
<feature type="region of interest" description="Disordered" evidence="6">
    <location>
        <begin position="1"/>
        <end position="29"/>
    </location>
</feature>
<organism evidence="8 9">
    <name type="scientific">Penicillium canescens</name>
    <dbReference type="NCBI Taxonomy" id="5083"/>
    <lineage>
        <taxon>Eukaryota</taxon>
        <taxon>Fungi</taxon>
        <taxon>Dikarya</taxon>
        <taxon>Ascomycota</taxon>
        <taxon>Pezizomycotina</taxon>
        <taxon>Eurotiomycetes</taxon>
        <taxon>Eurotiomycetidae</taxon>
        <taxon>Eurotiales</taxon>
        <taxon>Aspergillaceae</taxon>
        <taxon>Penicillium</taxon>
    </lineage>
</organism>
<keyword evidence="2" id="KW-0805">Transcription regulation</keyword>
<evidence type="ECO:0000256" key="4">
    <source>
        <dbReference type="ARBA" id="ARBA00023163"/>
    </source>
</evidence>